<gene>
    <name evidence="3" type="ORF">LEMA_P003900.1</name>
</gene>
<dbReference type="GeneID" id="13290586"/>
<sequence length="285" mass="31093">MCSSKPYGFQSLASTWPNETTQRRAGSVSVIFLPEIAGDEDSIPFHTCIDPCARCIDPRPLRVSLVGLSSIAQKAAKGESSNSSGSFFIQVQTSLFVRHQHQRRLQTATLLSEKMLTNRRSTMMVPPNRMPSWHPQSKSTTPDVPSPLVTSDNELPQSRVPSILTSTTSMLPGYRILRLLGTVHGTTNAARKDTKSFIKNIASSFGSHWGEAKSITSIIYQARDQAIDRLVKEAIAHGANAVVGLEIREAEILGCVVVSVSGTACWVEKDGALKRDSAQEADPFR</sequence>
<dbReference type="Gene3D" id="3.30.110.70">
    <property type="entry name" value="Hypothetical protein apc22750. Chain B"/>
    <property type="match status" value="1"/>
</dbReference>
<dbReference type="VEuPathDB" id="FungiDB:LEMA_P003900.1"/>
<dbReference type="AlphaFoldDB" id="E5AEG4"/>
<dbReference type="eggNOG" id="ENOG502SDKT">
    <property type="taxonomic scope" value="Eukaryota"/>
</dbReference>
<proteinExistence type="inferred from homology"/>
<dbReference type="PANTHER" id="PTHR34068">
    <property type="entry name" value="UPF0145 PROTEIN YBJQ"/>
    <property type="match status" value="1"/>
</dbReference>
<dbReference type="OrthoDB" id="68104at2759"/>
<feature type="region of interest" description="Disordered" evidence="2">
    <location>
        <begin position="123"/>
        <end position="155"/>
    </location>
</feature>
<dbReference type="Pfam" id="PF01906">
    <property type="entry name" value="YbjQ_1"/>
    <property type="match status" value="1"/>
</dbReference>
<dbReference type="InterPro" id="IPR035439">
    <property type="entry name" value="UPF0145_dom_sf"/>
</dbReference>
<evidence type="ECO:0000256" key="2">
    <source>
        <dbReference type="SAM" id="MobiDB-lite"/>
    </source>
</evidence>
<dbReference type="Proteomes" id="UP000002668">
    <property type="component" value="Genome"/>
</dbReference>
<accession>E5AEG4</accession>
<dbReference type="InParanoid" id="E5AEG4"/>
<dbReference type="PANTHER" id="PTHR34068:SF2">
    <property type="entry name" value="UPF0145 PROTEIN SCO3412"/>
    <property type="match status" value="1"/>
</dbReference>
<dbReference type="HOGENOM" id="CLU_976844_0_0_1"/>
<dbReference type="SUPFAM" id="SSF117782">
    <property type="entry name" value="YbjQ-like"/>
    <property type="match status" value="1"/>
</dbReference>
<evidence type="ECO:0000256" key="1">
    <source>
        <dbReference type="ARBA" id="ARBA00010751"/>
    </source>
</evidence>
<dbReference type="InterPro" id="IPR002765">
    <property type="entry name" value="UPF0145_YbjQ-like"/>
</dbReference>
<feature type="compositionally biased region" description="Polar residues" evidence="2">
    <location>
        <begin position="134"/>
        <end position="155"/>
    </location>
</feature>
<evidence type="ECO:0000313" key="4">
    <source>
        <dbReference type="Proteomes" id="UP000002668"/>
    </source>
</evidence>
<keyword evidence="4" id="KW-1185">Reference proteome</keyword>
<name>E5AEG4_LEPMJ</name>
<comment type="similarity">
    <text evidence="1">Belongs to the UPF0145 family.</text>
</comment>
<protein>
    <submittedName>
        <fullName evidence="3">Uncharacterized protein</fullName>
    </submittedName>
</protein>
<dbReference type="EMBL" id="FP929139">
    <property type="protein sequence ID" value="CBY01603.1"/>
    <property type="molecule type" value="Genomic_DNA"/>
</dbReference>
<organism evidence="3 4">
    <name type="scientific">Leptosphaeria maculans (strain JN3 / isolate v23.1.3 / race Av1-4-5-6-7-8)</name>
    <name type="common">Blackleg fungus</name>
    <name type="synonym">Phoma lingam</name>
    <dbReference type="NCBI Taxonomy" id="985895"/>
    <lineage>
        <taxon>Eukaryota</taxon>
        <taxon>Fungi</taxon>
        <taxon>Dikarya</taxon>
        <taxon>Ascomycota</taxon>
        <taxon>Pezizomycotina</taxon>
        <taxon>Dothideomycetes</taxon>
        <taxon>Pleosporomycetidae</taxon>
        <taxon>Pleosporales</taxon>
        <taxon>Pleosporineae</taxon>
        <taxon>Leptosphaeriaceae</taxon>
        <taxon>Plenodomus</taxon>
        <taxon>Plenodomus lingam/Leptosphaeria maculans species complex</taxon>
    </lineage>
</organism>
<evidence type="ECO:0000313" key="3">
    <source>
        <dbReference type="EMBL" id="CBY01603.1"/>
    </source>
</evidence>
<reference evidence="4" key="1">
    <citation type="journal article" date="2011" name="Nat. Commun.">
        <title>Effector diversification within compartments of the Leptosphaeria maculans genome affected by Repeat-Induced Point mutations.</title>
        <authorList>
            <person name="Rouxel T."/>
            <person name="Grandaubert J."/>
            <person name="Hane J.K."/>
            <person name="Hoede C."/>
            <person name="van de Wouw A.P."/>
            <person name="Couloux A."/>
            <person name="Dominguez V."/>
            <person name="Anthouard V."/>
            <person name="Bally P."/>
            <person name="Bourras S."/>
            <person name="Cozijnsen A.J."/>
            <person name="Ciuffetti L.M."/>
            <person name="Degrave A."/>
            <person name="Dilmaghani A."/>
            <person name="Duret L."/>
            <person name="Fudal I."/>
            <person name="Goodwin S.B."/>
            <person name="Gout L."/>
            <person name="Glaser N."/>
            <person name="Linglin J."/>
            <person name="Kema G.H.J."/>
            <person name="Lapalu N."/>
            <person name="Lawrence C.B."/>
            <person name="May K."/>
            <person name="Meyer M."/>
            <person name="Ollivier B."/>
            <person name="Poulain J."/>
            <person name="Schoch C.L."/>
            <person name="Simon A."/>
            <person name="Spatafora J.W."/>
            <person name="Stachowiak A."/>
            <person name="Turgeon B.G."/>
            <person name="Tyler B.M."/>
            <person name="Vincent D."/>
            <person name="Weissenbach J."/>
            <person name="Amselem J."/>
            <person name="Quesneville H."/>
            <person name="Oliver R.P."/>
            <person name="Wincker P."/>
            <person name="Balesdent M.-H."/>
            <person name="Howlett B.J."/>
        </authorList>
    </citation>
    <scope>NUCLEOTIDE SEQUENCE [LARGE SCALE GENOMIC DNA]</scope>
    <source>
        <strain evidence="4">JN3 / isolate v23.1.3 / race Av1-4-5-6-7-8</strain>
    </source>
</reference>